<organism evidence="1 2">
    <name type="scientific">Peptoniphilus lacrimalis</name>
    <dbReference type="NCBI Taxonomy" id="33031"/>
    <lineage>
        <taxon>Bacteria</taxon>
        <taxon>Bacillati</taxon>
        <taxon>Bacillota</taxon>
        <taxon>Tissierellia</taxon>
        <taxon>Tissierellales</taxon>
        <taxon>Peptoniphilaceae</taxon>
        <taxon>Peptoniphilus</taxon>
    </lineage>
</organism>
<gene>
    <name evidence="1" type="ORF">NCTC13149_01806</name>
</gene>
<reference evidence="1 2" key="1">
    <citation type="submission" date="2018-06" db="EMBL/GenBank/DDBJ databases">
        <authorList>
            <consortium name="Pathogen Informatics"/>
            <person name="Doyle S."/>
        </authorList>
    </citation>
    <scope>NUCLEOTIDE SEQUENCE [LARGE SCALE GENOMIC DNA]</scope>
    <source>
        <strain evidence="1 2">NCTC13149</strain>
    </source>
</reference>
<accession>A0A379C6U0</accession>
<name>A0A379C6U0_9FIRM</name>
<protein>
    <recommendedName>
        <fullName evidence="3">Alpha/beta hydrolase family</fullName>
    </recommendedName>
</protein>
<sequence length="233" mass="27534">MNFKTYGNITNEKILLLAPVLPKDQELTNILKPLNDYYLIIPDLASRDEDFISFQRDVDSIYKYCRDENIKNFKYICSFSYCSNIAIYMLERNLVKVEKAVLEGVINININFIFKKILKMKFSNYRKKIEKDEHTIEKINNLYPNMYKEIKELAENINDKSLDNFLSEVSNFKFSKIKNTSLLFIYGKKDSSLKNIEKLKKKYLQADFLSLEGIEHGNIIFKDSKTYFNLLKS</sequence>
<evidence type="ECO:0000313" key="2">
    <source>
        <dbReference type="Proteomes" id="UP000255517"/>
    </source>
</evidence>
<dbReference type="OrthoDB" id="1643507at2"/>
<dbReference type="InterPro" id="IPR029058">
    <property type="entry name" value="AB_hydrolase_fold"/>
</dbReference>
<dbReference type="EMBL" id="UGSZ01000001">
    <property type="protein sequence ID" value="SUB57944.1"/>
    <property type="molecule type" value="Genomic_DNA"/>
</dbReference>
<dbReference type="STRING" id="1122949.GCA_000378725_00048"/>
<evidence type="ECO:0000313" key="1">
    <source>
        <dbReference type="EMBL" id="SUB57944.1"/>
    </source>
</evidence>
<proteinExistence type="predicted"/>
<dbReference type="RefSeq" id="WP_019034136.1">
    <property type="nucleotide sequence ID" value="NZ_UGSZ01000001.1"/>
</dbReference>
<dbReference type="Gene3D" id="3.40.50.1820">
    <property type="entry name" value="alpha/beta hydrolase"/>
    <property type="match status" value="1"/>
</dbReference>
<evidence type="ECO:0008006" key="3">
    <source>
        <dbReference type="Google" id="ProtNLM"/>
    </source>
</evidence>
<dbReference type="Proteomes" id="UP000255517">
    <property type="component" value="Unassembled WGS sequence"/>
</dbReference>
<dbReference type="AlphaFoldDB" id="A0A379C6U0"/>